<evidence type="ECO:0000256" key="3">
    <source>
        <dbReference type="ARBA" id="ARBA00022691"/>
    </source>
</evidence>
<evidence type="ECO:0000313" key="5">
    <source>
        <dbReference type="EMBL" id="KAH7148583.1"/>
    </source>
</evidence>
<reference evidence="5" key="1">
    <citation type="journal article" date="2021" name="Nat. Commun.">
        <title>Genetic determinants of endophytism in the Arabidopsis root mycobiome.</title>
        <authorList>
            <person name="Mesny F."/>
            <person name="Miyauchi S."/>
            <person name="Thiergart T."/>
            <person name="Pickel B."/>
            <person name="Atanasova L."/>
            <person name="Karlsson M."/>
            <person name="Huettel B."/>
            <person name="Barry K.W."/>
            <person name="Haridas S."/>
            <person name="Chen C."/>
            <person name="Bauer D."/>
            <person name="Andreopoulos W."/>
            <person name="Pangilinan J."/>
            <person name="LaButti K."/>
            <person name="Riley R."/>
            <person name="Lipzen A."/>
            <person name="Clum A."/>
            <person name="Drula E."/>
            <person name="Henrissat B."/>
            <person name="Kohler A."/>
            <person name="Grigoriev I.V."/>
            <person name="Martin F.M."/>
            <person name="Hacquard S."/>
        </authorList>
    </citation>
    <scope>NUCLEOTIDE SEQUENCE</scope>
    <source>
        <strain evidence="5">MPI-CAGE-AT-0147</strain>
    </source>
</reference>
<keyword evidence="3" id="KW-0949">S-adenosyl-L-methionine</keyword>
<dbReference type="InterPro" id="IPR050362">
    <property type="entry name" value="Cation-dep_OMT"/>
</dbReference>
<dbReference type="EMBL" id="JAGMUV010000007">
    <property type="protein sequence ID" value="KAH7148583.1"/>
    <property type="molecule type" value="Genomic_DNA"/>
</dbReference>
<keyword evidence="2" id="KW-0808">Transferase</keyword>
<dbReference type="Pfam" id="PF01596">
    <property type="entry name" value="Methyltransf_3"/>
    <property type="match status" value="1"/>
</dbReference>
<dbReference type="InterPro" id="IPR002935">
    <property type="entry name" value="SAM_O-MeTrfase"/>
</dbReference>
<dbReference type="GO" id="GO:0008757">
    <property type="term" value="F:S-adenosylmethionine-dependent methyltransferase activity"/>
    <property type="evidence" value="ECO:0007669"/>
    <property type="project" value="TreeGrafter"/>
</dbReference>
<dbReference type="Proteomes" id="UP000738349">
    <property type="component" value="Unassembled WGS sequence"/>
</dbReference>
<dbReference type="PANTHER" id="PTHR10509">
    <property type="entry name" value="O-METHYLTRANSFERASE-RELATED"/>
    <property type="match status" value="1"/>
</dbReference>
<dbReference type="PANTHER" id="PTHR10509:SF14">
    <property type="entry name" value="CAFFEOYL-COA O-METHYLTRANSFERASE 3-RELATED"/>
    <property type="match status" value="1"/>
</dbReference>
<proteinExistence type="inferred from homology"/>
<dbReference type="PROSITE" id="PS51682">
    <property type="entry name" value="SAM_OMT_I"/>
    <property type="match status" value="1"/>
</dbReference>
<dbReference type="CDD" id="cd02440">
    <property type="entry name" value="AdoMet_MTases"/>
    <property type="match status" value="1"/>
</dbReference>
<sequence>MKENETPLYATPELGRKVTDYSAEHSTPLPKHITDFHASIVAGRDDSDYMSSNFQSQWNYVLARSIGAKRVLEIGVYVGYSAMVWSHAVGPDGRVTGLEYEAKYAQLANDAFAANHINNIEIVVGPAAETLPELNPSEPYDLVFIDADKTGYPGYLKQLLEGSQPGSTRRLLRPGALVVSDNVLRRGLVADRDARIDEDKVKHIDAVREFNSLCVSNPRLETFILPLWDGVNITRLVD</sequence>
<dbReference type="SUPFAM" id="SSF53335">
    <property type="entry name" value="S-adenosyl-L-methionine-dependent methyltransferases"/>
    <property type="match status" value="1"/>
</dbReference>
<comment type="caution">
    <text evidence="5">The sequence shown here is derived from an EMBL/GenBank/DDBJ whole genome shotgun (WGS) entry which is preliminary data.</text>
</comment>
<organism evidence="5 6">
    <name type="scientific">Dactylonectria macrodidyma</name>
    <dbReference type="NCBI Taxonomy" id="307937"/>
    <lineage>
        <taxon>Eukaryota</taxon>
        <taxon>Fungi</taxon>
        <taxon>Dikarya</taxon>
        <taxon>Ascomycota</taxon>
        <taxon>Pezizomycotina</taxon>
        <taxon>Sordariomycetes</taxon>
        <taxon>Hypocreomycetidae</taxon>
        <taxon>Hypocreales</taxon>
        <taxon>Nectriaceae</taxon>
        <taxon>Dactylonectria</taxon>
    </lineage>
</organism>
<evidence type="ECO:0000256" key="2">
    <source>
        <dbReference type="ARBA" id="ARBA00022679"/>
    </source>
</evidence>
<dbReference type="AlphaFoldDB" id="A0A9P9EYR9"/>
<dbReference type="GO" id="GO:0008171">
    <property type="term" value="F:O-methyltransferase activity"/>
    <property type="evidence" value="ECO:0007669"/>
    <property type="project" value="InterPro"/>
</dbReference>
<evidence type="ECO:0000256" key="1">
    <source>
        <dbReference type="ARBA" id="ARBA00022603"/>
    </source>
</evidence>
<keyword evidence="6" id="KW-1185">Reference proteome</keyword>
<comment type="similarity">
    <text evidence="4">Belongs to the class I-like SAM-binding methyltransferase superfamily. Cation-dependent O-methyltransferase family.</text>
</comment>
<dbReference type="GO" id="GO:0032259">
    <property type="term" value="P:methylation"/>
    <property type="evidence" value="ECO:0007669"/>
    <property type="project" value="UniProtKB-KW"/>
</dbReference>
<keyword evidence="1 5" id="KW-0489">Methyltransferase</keyword>
<dbReference type="OrthoDB" id="10251242at2759"/>
<accession>A0A9P9EYR9</accession>
<gene>
    <name evidence="5" type="ORF">EDB81DRAFT_792684</name>
</gene>
<evidence type="ECO:0000256" key="4">
    <source>
        <dbReference type="ARBA" id="ARBA00023453"/>
    </source>
</evidence>
<name>A0A9P9EYR9_9HYPO</name>
<dbReference type="InterPro" id="IPR029063">
    <property type="entry name" value="SAM-dependent_MTases_sf"/>
</dbReference>
<evidence type="ECO:0000313" key="6">
    <source>
        <dbReference type="Proteomes" id="UP000738349"/>
    </source>
</evidence>
<dbReference type="Gene3D" id="3.40.50.150">
    <property type="entry name" value="Vaccinia Virus protein VP39"/>
    <property type="match status" value="1"/>
</dbReference>
<protein>
    <submittedName>
        <fullName evidence="5">S-adenosyl-L-methionine-dependent methyltransferase</fullName>
    </submittedName>
</protein>